<reference evidence="3 4" key="1">
    <citation type="submission" date="2019-08" db="EMBL/GenBank/DDBJ databases">
        <title>Complete genome sequence of Arcobacter acticola.</title>
        <authorList>
            <person name="Miller W."/>
        </authorList>
    </citation>
    <scope>NUCLEOTIDE SEQUENCE [LARGE SCALE GENOMIC DNA]</scope>
    <source>
        <strain evidence="3 4">KCTC 52212</strain>
    </source>
</reference>
<evidence type="ECO:0000256" key="2">
    <source>
        <dbReference type="SAM" id="Phobius"/>
    </source>
</evidence>
<dbReference type="RefSeq" id="WP_172125318.1">
    <property type="nucleotide sequence ID" value="NZ_CP042652.1"/>
</dbReference>
<dbReference type="KEGG" id="paco:AACT_0869"/>
<keyword evidence="2" id="KW-0472">Membrane</keyword>
<keyword evidence="2" id="KW-0812">Transmembrane</keyword>
<sequence length="161" mass="19104">MTNTSEIIIGSLSYIWHLIPIIIFIILLKRFISTRDNKKRKRQNEENEKNGLTLELRTIKRYEDLGYKVVSNKIQNENIDMICYKDDKTILVKCKNSFDSKSIKEEDIVAFYDDAIKYINANNIKEKNAVFRYAVPYKDIFHKSAIKILDDDYYNCKYILV</sequence>
<keyword evidence="1" id="KW-0175">Coiled coil</keyword>
<feature type="coiled-coil region" evidence="1">
    <location>
        <begin position="28"/>
        <end position="55"/>
    </location>
</feature>
<evidence type="ECO:0008006" key="5">
    <source>
        <dbReference type="Google" id="ProtNLM"/>
    </source>
</evidence>
<dbReference type="EMBL" id="CP042652">
    <property type="protein sequence ID" value="QKE28063.1"/>
    <property type="molecule type" value="Genomic_DNA"/>
</dbReference>
<organism evidence="3 4">
    <name type="scientific">Arcobacter acticola</name>
    <dbReference type="NCBI Taxonomy" id="1849015"/>
    <lineage>
        <taxon>Bacteria</taxon>
        <taxon>Pseudomonadati</taxon>
        <taxon>Campylobacterota</taxon>
        <taxon>Epsilonproteobacteria</taxon>
        <taxon>Campylobacterales</taxon>
        <taxon>Arcobacteraceae</taxon>
        <taxon>Arcobacter</taxon>
    </lineage>
</organism>
<gene>
    <name evidence="3" type="ORF">AACT_0869</name>
</gene>
<evidence type="ECO:0000256" key="1">
    <source>
        <dbReference type="SAM" id="Coils"/>
    </source>
</evidence>
<accession>A0A6M8E9W4</accession>
<dbReference type="Proteomes" id="UP000503483">
    <property type="component" value="Chromosome"/>
</dbReference>
<evidence type="ECO:0000313" key="4">
    <source>
        <dbReference type="Proteomes" id="UP000503483"/>
    </source>
</evidence>
<feature type="transmembrane region" description="Helical" evidence="2">
    <location>
        <begin position="14"/>
        <end position="32"/>
    </location>
</feature>
<name>A0A6M8E9W4_9BACT</name>
<keyword evidence="2" id="KW-1133">Transmembrane helix</keyword>
<evidence type="ECO:0000313" key="3">
    <source>
        <dbReference type="EMBL" id="QKE28063.1"/>
    </source>
</evidence>
<proteinExistence type="predicted"/>
<dbReference type="InterPro" id="IPR011335">
    <property type="entry name" value="Restrct_endonuc-II-like"/>
</dbReference>
<dbReference type="AlphaFoldDB" id="A0A6M8E9W4"/>
<protein>
    <recommendedName>
        <fullName evidence="5">Restriction endonuclease type IV Mrr domain-containing protein</fullName>
    </recommendedName>
</protein>
<keyword evidence="4" id="KW-1185">Reference proteome</keyword>
<dbReference type="SUPFAM" id="SSF52980">
    <property type="entry name" value="Restriction endonuclease-like"/>
    <property type="match status" value="1"/>
</dbReference>